<sequence>MDTDQGEEDEAIRPSLAMLIKSHVYFESLGKELSVEDDEEDDDEYILSAFEQCVFCLYNHPNKRRRARAFQPSLFCWDKLTRVQLFLRCP</sequence>
<name>A0AAE0ZNC6_9GAST</name>
<organism evidence="1 2">
    <name type="scientific">Elysia crispata</name>
    <name type="common">lettuce slug</name>
    <dbReference type="NCBI Taxonomy" id="231223"/>
    <lineage>
        <taxon>Eukaryota</taxon>
        <taxon>Metazoa</taxon>
        <taxon>Spiralia</taxon>
        <taxon>Lophotrochozoa</taxon>
        <taxon>Mollusca</taxon>
        <taxon>Gastropoda</taxon>
        <taxon>Heterobranchia</taxon>
        <taxon>Euthyneura</taxon>
        <taxon>Panpulmonata</taxon>
        <taxon>Sacoglossa</taxon>
        <taxon>Placobranchoidea</taxon>
        <taxon>Plakobranchidae</taxon>
        <taxon>Elysia</taxon>
    </lineage>
</organism>
<proteinExistence type="predicted"/>
<comment type="caution">
    <text evidence="1">The sequence shown here is derived from an EMBL/GenBank/DDBJ whole genome shotgun (WGS) entry which is preliminary data.</text>
</comment>
<keyword evidence="2" id="KW-1185">Reference proteome</keyword>
<reference evidence="1" key="1">
    <citation type="journal article" date="2023" name="G3 (Bethesda)">
        <title>A reference genome for the long-term kleptoplast-retaining sea slug Elysia crispata morphotype clarki.</title>
        <authorList>
            <person name="Eastman K.E."/>
            <person name="Pendleton A.L."/>
            <person name="Shaikh M.A."/>
            <person name="Suttiyut T."/>
            <person name="Ogas R."/>
            <person name="Tomko P."/>
            <person name="Gavelis G."/>
            <person name="Widhalm J.R."/>
            <person name="Wisecaver J.H."/>
        </authorList>
    </citation>
    <scope>NUCLEOTIDE SEQUENCE</scope>
    <source>
        <strain evidence="1">ECLA1</strain>
    </source>
</reference>
<protein>
    <submittedName>
        <fullName evidence="1">Uncharacterized protein</fullName>
    </submittedName>
</protein>
<dbReference type="Proteomes" id="UP001283361">
    <property type="component" value="Unassembled WGS sequence"/>
</dbReference>
<accession>A0AAE0ZNC6</accession>
<dbReference type="EMBL" id="JAWDGP010003612">
    <property type="protein sequence ID" value="KAK3772624.1"/>
    <property type="molecule type" value="Genomic_DNA"/>
</dbReference>
<dbReference type="AlphaFoldDB" id="A0AAE0ZNC6"/>
<gene>
    <name evidence="1" type="ORF">RRG08_006755</name>
</gene>
<evidence type="ECO:0000313" key="1">
    <source>
        <dbReference type="EMBL" id="KAK3772624.1"/>
    </source>
</evidence>
<evidence type="ECO:0000313" key="2">
    <source>
        <dbReference type="Proteomes" id="UP001283361"/>
    </source>
</evidence>